<dbReference type="Proteomes" id="UP000462362">
    <property type="component" value="Unassembled WGS sequence"/>
</dbReference>
<accession>A0A6I3S8J7</accession>
<reference evidence="1 2" key="1">
    <citation type="journal article" date="2019" name="Nat. Med.">
        <title>A library of human gut bacterial isolates paired with longitudinal multiomics data enables mechanistic microbiome research.</title>
        <authorList>
            <person name="Poyet M."/>
            <person name="Groussin M."/>
            <person name="Gibbons S.M."/>
            <person name="Avila-Pacheco J."/>
            <person name="Jiang X."/>
            <person name="Kearney S.M."/>
            <person name="Perrotta A.R."/>
            <person name="Berdy B."/>
            <person name="Zhao S."/>
            <person name="Lieberman T.D."/>
            <person name="Swanson P.K."/>
            <person name="Smith M."/>
            <person name="Roesemann S."/>
            <person name="Alexander J.E."/>
            <person name="Rich S.A."/>
            <person name="Livny J."/>
            <person name="Vlamakis H."/>
            <person name="Clish C."/>
            <person name="Bullock K."/>
            <person name="Deik A."/>
            <person name="Scott J."/>
            <person name="Pierce K.A."/>
            <person name="Xavier R.J."/>
            <person name="Alm E.J."/>
        </authorList>
    </citation>
    <scope>NUCLEOTIDE SEQUENCE [LARGE SCALE GENOMIC DNA]</scope>
    <source>
        <strain evidence="1 2">BIOML-A2</strain>
    </source>
</reference>
<evidence type="ECO:0000313" key="2">
    <source>
        <dbReference type="Proteomes" id="UP000462362"/>
    </source>
</evidence>
<gene>
    <name evidence="1" type="ORF">GMD42_10780</name>
</gene>
<comment type="caution">
    <text evidence="1">The sequence shown here is derived from an EMBL/GenBank/DDBJ whole genome shotgun (WGS) entry which is preliminary data.</text>
</comment>
<dbReference type="AlphaFoldDB" id="A0A6I3S8J7"/>
<name>A0A6I3S8J7_9BURK</name>
<evidence type="ECO:0000313" key="1">
    <source>
        <dbReference type="EMBL" id="MTU44075.1"/>
    </source>
</evidence>
<organism evidence="1 2">
    <name type="scientific">Parasutterella excrementihominis</name>
    <dbReference type="NCBI Taxonomy" id="487175"/>
    <lineage>
        <taxon>Bacteria</taxon>
        <taxon>Pseudomonadati</taxon>
        <taxon>Pseudomonadota</taxon>
        <taxon>Betaproteobacteria</taxon>
        <taxon>Burkholderiales</taxon>
        <taxon>Sutterellaceae</taxon>
        <taxon>Parasutterella</taxon>
    </lineage>
</organism>
<proteinExistence type="predicted"/>
<dbReference type="RefSeq" id="WP_008811818.1">
    <property type="nucleotide sequence ID" value="NZ_CAKVUT010000267.1"/>
</dbReference>
<dbReference type="EMBL" id="WNCL01000044">
    <property type="protein sequence ID" value="MTU44075.1"/>
    <property type="molecule type" value="Genomic_DNA"/>
</dbReference>
<protein>
    <submittedName>
        <fullName evidence="1">Uncharacterized protein</fullName>
    </submittedName>
</protein>
<sequence length="114" mass="12340">MEIKALLVASVLAGQFGLCYASSDGDLIEGIIPEPDSISVTSVVIEPFHPDFEKHSAGLTAGKTPVCLKITRVREADGLSWVTQTTVNPLFTEEACRRASTETPSGREHLFHQD</sequence>